<dbReference type="GO" id="GO:0140662">
    <property type="term" value="F:ATP-dependent protein folding chaperone"/>
    <property type="evidence" value="ECO:0007669"/>
    <property type="project" value="InterPro"/>
</dbReference>
<protein>
    <submittedName>
        <fullName evidence="7">Tetratricopeptide repeat protein</fullName>
    </submittedName>
</protein>
<organism evidence="7">
    <name type="scientific">Desulfobacca acetoxidans</name>
    <dbReference type="NCBI Taxonomy" id="60893"/>
    <lineage>
        <taxon>Bacteria</taxon>
        <taxon>Pseudomonadati</taxon>
        <taxon>Thermodesulfobacteriota</taxon>
        <taxon>Desulfobaccia</taxon>
        <taxon>Desulfobaccales</taxon>
        <taxon>Desulfobaccaceae</taxon>
        <taxon>Desulfobacca</taxon>
    </lineage>
</organism>
<dbReference type="Gene3D" id="3.30.420.40">
    <property type="match status" value="2"/>
</dbReference>
<dbReference type="InterPro" id="IPR043129">
    <property type="entry name" value="ATPase_NBD"/>
</dbReference>
<comment type="similarity">
    <text evidence="1">Belongs to the heat shock protein 70 family.</text>
</comment>
<dbReference type="Pfam" id="PF07719">
    <property type="entry name" value="TPR_2"/>
    <property type="match status" value="1"/>
</dbReference>
<keyword evidence="4" id="KW-0802">TPR repeat</keyword>
<dbReference type="PRINTS" id="PR00301">
    <property type="entry name" value="HEATSHOCK70"/>
</dbReference>
<dbReference type="PANTHER" id="PTHR19375">
    <property type="entry name" value="HEAT SHOCK PROTEIN 70KDA"/>
    <property type="match status" value="1"/>
</dbReference>
<feature type="region of interest" description="Disordered" evidence="6">
    <location>
        <begin position="790"/>
        <end position="814"/>
    </location>
</feature>
<keyword evidence="2" id="KW-0677">Repeat</keyword>
<accession>A0A7C3SMG6</accession>
<evidence type="ECO:0000256" key="4">
    <source>
        <dbReference type="ARBA" id="ARBA00022803"/>
    </source>
</evidence>
<dbReference type="SUPFAM" id="SSF53067">
    <property type="entry name" value="Actin-like ATPase domain"/>
    <property type="match status" value="2"/>
</dbReference>
<keyword evidence="3" id="KW-0547">Nucleotide-binding</keyword>
<feature type="compositionally biased region" description="Pro residues" evidence="6">
    <location>
        <begin position="797"/>
        <end position="808"/>
    </location>
</feature>
<dbReference type="GO" id="GO:0005524">
    <property type="term" value="F:ATP binding"/>
    <property type="evidence" value="ECO:0007669"/>
    <property type="project" value="UniProtKB-KW"/>
</dbReference>
<dbReference type="SMART" id="SM00028">
    <property type="entry name" value="TPR"/>
    <property type="match status" value="3"/>
</dbReference>
<keyword evidence="5" id="KW-0067">ATP-binding</keyword>
<dbReference type="InterPro" id="IPR011990">
    <property type="entry name" value="TPR-like_helical_dom_sf"/>
</dbReference>
<evidence type="ECO:0000256" key="3">
    <source>
        <dbReference type="ARBA" id="ARBA00022741"/>
    </source>
</evidence>
<evidence type="ECO:0000256" key="6">
    <source>
        <dbReference type="SAM" id="MobiDB-lite"/>
    </source>
</evidence>
<dbReference type="EMBL" id="DTHB01000054">
    <property type="protein sequence ID" value="HGB15558.1"/>
    <property type="molecule type" value="Genomic_DNA"/>
</dbReference>
<evidence type="ECO:0000256" key="2">
    <source>
        <dbReference type="ARBA" id="ARBA00022737"/>
    </source>
</evidence>
<dbReference type="Gene3D" id="3.90.640.10">
    <property type="entry name" value="Actin, Chain A, domain 4"/>
    <property type="match status" value="1"/>
</dbReference>
<proteinExistence type="inferred from homology"/>
<dbReference type="AlphaFoldDB" id="A0A7C3SMG6"/>
<dbReference type="InterPro" id="IPR018181">
    <property type="entry name" value="Heat_shock_70_CS"/>
</dbReference>
<comment type="caution">
    <text evidence="7">The sequence shown here is derived from an EMBL/GenBank/DDBJ whole genome shotgun (WGS) entry which is preliminary data.</text>
</comment>
<evidence type="ECO:0000256" key="1">
    <source>
        <dbReference type="ARBA" id="ARBA00007381"/>
    </source>
</evidence>
<dbReference type="InterPro" id="IPR013105">
    <property type="entry name" value="TPR_2"/>
</dbReference>
<dbReference type="InterPro" id="IPR013126">
    <property type="entry name" value="Hsp_70_fam"/>
</dbReference>
<reference evidence="7" key="1">
    <citation type="journal article" date="2020" name="mSystems">
        <title>Genome- and Community-Level Interaction Insights into Carbon Utilization and Element Cycling Functions of Hydrothermarchaeota in Hydrothermal Sediment.</title>
        <authorList>
            <person name="Zhou Z."/>
            <person name="Liu Y."/>
            <person name="Xu W."/>
            <person name="Pan J."/>
            <person name="Luo Z.H."/>
            <person name="Li M."/>
        </authorList>
    </citation>
    <scope>NUCLEOTIDE SEQUENCE [LARGE SCALE GENOMIC DNA]</scope>
    <source>
        <strain evidence="7">SpSt-776</strain>
    </source>
</reference>
<evidence type="ECO:0000256" key="5">
    <source>
        <dbReference type="ARBA" id="ARBA00022840"/>
    </source>
</evidence>
<name>A0A7C3SMG6_9BACT</name>
<evidence type="ECO:0000313" key="7">
    <source>
        <dbReference type="EMBL" id="HGB15558.1"/>
    </source>
</evidence>
<dbReference type="Gene3D" id="1.25.40.10">
    <property type="entry name" value="Tetratricopeptide repeat domain"/>
    <property type="match status" value="1"/>
</dbReference>
<gene>
    <name evidence="7" type="ORF">ENV62_10035</name>
</gene>
<sequence>MVGLESWRKAMTTLPVLLTPSSTEIKLPGEPLRVIAIDLGTTNSTVAEIAWHPDEGLAGPARCLVVRQETAEGDYFNTLVPSVVAIHGGKVWVGEGAKRLRARAPELCLRQNENLFFECKNEIGNQKTYHRAPEGFRSAAEIGGKVLQFLYEAALSDNDLPLARDVVVTVPASFQTAQRRDTIKAAELAGIKMQGGDLLDEPVAAFLDYLFEHGADLAAELQEPKRLVVFDFGGGTCDVAVFRLRAVKGGPLQTESLAVSRYHRLGGGDIDKAIIHEVLIPQLCSQNEISQPDLGYEDKKIFIEPAYLGVAEALKISLCTEISRLIKFNQYNGGDKEVVSAKLPGVYPCQFQGRSLALKAPKLTAAEFEKLLEPFLDRDMLFARETEYRMTQSIFAPITDALDRSGLDREKVDWCLLVGGSSLIPQVIRAVQRFMSQARLLTYQDRESVQTAVARGAAYHALSLALFGRGVVQPVCHDRISILTTSGPIELIPKGVPLPYPSGYEYKSYNGLVVPKKSLFEEIKLRVEIVGGEGNDERLLLRDTWRIPRGIEQGAALRLEYRFDENKILHLEMNLAEADGIEPFEATLENPLTNVVNPGAERLQIEEIEEQLRTGQIPKDRVIDTIVLLAEKYANIGQREKALEYLGRALRARNRPDAVILNQMAIYYGELGDYQREEKYYREAARASAWSGPWFNLALALRRQGRLQEALEAVAEAIKKDRQPPYLVLRALIEEGLKNQRKRNSYLEEALSSFGLISTLSDWQLGWLLTAANMAGDQEKATQVRIEQQRRLRAGSVPPPEGELPPIGPGLQKV</sequence>
<dbReference type="PROSITE" id="PS00297">
    <property type="entry name" value="HSP70_1"/>
    <property type="match status" value="1"/>
</dbReference>
<dbReference type="SUPFAM" id="SSF48452">
    <property type="entry name" value="TPR-like"/>
    <property type="match status" value="1"/>
</dbReference>
<dbReference type="InterPro" id="IPR019734">
    <property type="entry name" value="TPR_rpt"/>
</dbReference>
<dbReference type="Pfam" id="PF00012">
    <property type="entry name" value="HSP70"/>
    <property type="match status" value="2"/>
</dbReference>